<feature type="compositionally biased region" description="Low complexity" evidence="1">
    <location>
        <begin position="346"/>
        <end position="356"/>
    </location>
</feature>
<evidence type="ECO:0000313" key="4">
    <source>
        <dbReference type="Proteomes" id="UP001391051"/>
    </source>
</evidence>
<gene>
    <name evidence="3" type="ORF">PG986_014735</name>
</gene>
<evidence type="ECO:0000256" key="1">
    <source>
        <dbReference type="SAM" id="MobiDB-lite"/>
    </source>
</evidence>
<keyword evidence="2" id="KW-0732">Signal</keyword>
<reference evidence="3 4" key="1">
    <citation type="submission" date="2023-01" db="EMBL/GenBank/DDBJ databases">
        <title>Analysis of 21 Apiospora genomes using comparative genomics revels a genus with tremendous synthesis potential of carbohydrate active enzymes and secondary metabolites.</title>
        <authorList>
            <person name="Sorensen T."/>
        </authorList>
    </citation>
    <scope>NUCLEOTIDE SEQUENCE [LARGE SCALE GENOMIC DNA]</scope>
    <source>
        <strain evidence="3 4">CBS 24483</strain>
    </source>
</reference>
<dbReference type="GeneID" id="92084019"/>
<dbReference type="RefSeq" id="XP_066693195.1">
    <property type="nucleotide sequence ID" value="XM_066850957.1"/>
</dbReference>
<accession>A0ABR1PTU5</accession>
<name>A0ABR1PTU5_9PEZI</name>
<keyword evidence="4" id="KW-1185">Reference proteome</keyword>
<feature type="region of interest" description="Disordered" evidence="1">
    <location>
        <begin position="346"/>
        <end position="365"/>
    </location>
</feature>
<organism evidence="3 4">
    <name type="scientific">Apiospora aurea</name>
    <dbReference type="NCBI Taxonomy" id="335848"/>
    <lineage>
        <taxon>Eukaryota</taxon>
        <taxon>Fungi</taxon>
        <taxon>Dikarya</taxon>
        <taxon>Ascomycota</taxon>
        <taxon>Pezizomycotina</taxon>
        <taxon>Sordariomycetes</taxon>
        <taxon>Xylariomycetidae</taxon>
        <taxon>Amphisphaeriales</taxon>
        <taxon>Apiosporaceae</taxon>
        <taxon>Apiospora</taxon>
    </lineage>
</organism>
<comment type="caution">
    <text evidence="3">The sequence shown here is derived from an EMBL/GenBank/DDBJ whole genome shotgun (WGS) entry which is preliminary data.</text>
</comment>
<sequence length="391" mass="40620">MHSHTSLLTALLGSAALLVSQAAADCCTLDDPIGPFRTCSRLAAKAETPFLVKAVNYTQYRDTLGGGTFDPDPRWNSLQVMLARASSGPNDPRGCSAAKDPSKCTVTSGPICVLIDCVPLNQDDAHATNGGKSQITDLVIAPGIPAGAGPDGPWYDLASTEFDRNATGYTATLANLSASAWRKTLYGGNQSSLQYDNNWTGFNLTGMSSSAPDGTSGGSGSGFYPFELQGRPWPDFDLRTVPCGAYPCARRCAHEAFGAKFESDYTPADLANARACIDQCEGVDAVVNYCPDAYGGKQQVITPQELGLDSQAALDAYVPDGCARWEGAAFPSAAASYSASMASKTALPSPTSSTATPKDKSSSASGGAEGCRLAALAAFTVVMVKVVLDNV</sequence>
<feature type="chain" id="PRO_5045319608" evidence="2">
    <location>
        <begin position="25"/>
        <end position="391"/>
    </location>
</feature>
<proteinExistence type="predicted"/>
<feature type="signal peptide" evidence="2">
    <location>
        <begin position="1"/>
        <end position="24"/>
    </location>
</feature>
<evidence type="ECO:0000256" key="2">
    <source>
        <dbReference type="SAM" id="SignalP"/>
    </source>
</evidence>
<evidence type="ECO:0000313" key="3">
    <source>
        <dbReference type="EMBL" id="KAK7937867.1"/>
    </source>
</evidence>
<dbReference type="Proteomes" id="UP001391051">
    <property type="component" value="Unassembled WGS sequence"/>
</dbReference>
<dbReference type="EMBL" id="JAQQWE010000010">
    <property type="protein sequence ID" value="KAK7937867.1"/>
    <property type="molecule type" value="Genomic_DNA"/>
</dbReference>
<protein>
    <submittedName>
        <fullName evidence="3">Uncharacterized protein</fullName>
    </submittedName>
</protein>